<name>A0ABR9WQ86_9FLAO</name>
<dbReference type="RefSeq" id="WP_194094241.1">
    <property type="nucleotide sequence ID" value="NZ_JADFTZ010000001.1"/>
</dbReference>
<keyword evidence="1" id="KW-1133">Transmembrane helix</keyword>
<feature type="transmembrane region" description="Helical" evidence="1">
    <location>
        <begin position="112"/>
        <end position="132"/>
    </location>
</feature>
<reference evidence="2 3" key="1">
    <citation type="submission" date="2020-10" db="EMBL/GenBank/DDBJ databases">
        <title>The genome sequence of Flavobacterium aquaticum 1Y8A.</title>
        <authorList>
            <person name="Liu Y."/>
        </authorList>
    </citation>
    <scope>NUCLEOTIDE SEQUENCE [LARGE SCALE GENOMIC DNA]</scope>
    <source>
        <strain evidence="2 3">1Y8A</strain>
    </source>
</reference>
<feature type="transmembrane region" description="Helical" evidence="1">
    <location>
        <begin position="144"/>
        <end position="162"/>
    </location>
</feature>
<feature type="transmembrane region" description="Helical" evidence="1">
    <location>
        <begin position="51"/>
        <end position="83"/>
    </location>
</feature>
<evidence type="ECO:0000313" key="2">
    <source>
        <dbReference type="EMBL" id="MBE9576073.1"/>
    </source>
</evidence>
<evidence type="ECO:0000256" key="1">
    <source>
        <dbReference type="SAM" id="Phobius"/>
    </source>
</evidence>
<organism evidence="2 3">
    <name type="scientific">Flavobacterium proteolyticum</name>
    <dbReference type="NCBI Taxonomy" id="2911683"/>
    <lineage>
        <taxon>Bacteria</taxon>
        <taxon>Pseudomonadati</taxon>
        <taxon>Bacteroidota</taxon>
        <taxon>Flavobacteriia</taxon>
        <taxon>Flavobacteriales</taxon>
        <taxon>Flavobacteriaceae</taxon>
        <taxon>Flavobacterium</taxon>
    </lineage>
</organism>
<proteinExistence type="predicted"/>
<comment type="caution">
    <text evidence="2">The sequence shown here is derived from an EMBL/GenBank/DDBJ whole genome shotgun (WGS) entry which is preliminary data.</text>
</comment>
<dbReference type="Proteomes" id="UP000656274">
    <property type="component" value="Unassembled WGS sequence"/>
</dbReference>
<dbReference type="EMBL" id="JADFTZ010000001">
    <property type="protein sequence ID" value="MBE9576073.1"/>
    <property type="molecule type" value="Genomic_DNA"/>
</dbReference>
<keyword evidence="3" id="KW-1185">Reference proteome</keyword>
<gene>
    <name evidence="2" type="ORF">IM755_05065</name>
</gene>
<keyword evidence="1" id="KW-0812">Transmembrane</keyword>
<feature type="transmembrane region" description="Helical" evidence="1">
    <location>
        <begin position="12"/>
        <end position="31"/>
    </location>
</feature>
<keyword evidence="1" id="KW-0472">Membrane</keyword>
<accession>A0ABR9WQ86</accession>
<evidence type="ECO:0000313" key="3">
    <source>
        <dbReference type="Proteomes" id="UP000656274"/>
    </source>
</evidence>
<protein>
    <submittedName>
        <fullName evidence="2">Rod shape-determining protein MreD</fullName>
    </submittedName>
</protein>
<sequence length="167" mass="19382">MNNSILNSIRFVVFLALQVLIFNNINLFGYLNPYPYVLFILLYPVNSNKSVLLLGSFAMGILLDMFCNSGGIHTMASLVLAYIRPSLFKFAFGLSYEYQTVKIADKISPERITLLLLAIFIHHFVMFFFEYYRFDLILTILTRTLFSTLFTFIICLLTLFIIKPSRR</sequence>